<name>A0ABX2N113_9SPHN</name>
<evidence type="ECO:0000256" key="3">
    <source>
        <dbReference type="ARBA" id="ARBA00022989"/>
    </source>
</evidence>
<evidence type="ECO:0000256" key="4">
    <source>
        <dbReference type="ARBA" id="ARBA00023136"/>
    </source>
</evidence>
<reference evidence="7 8" key="1">
    <citation type="submission" date="2020-06" db="EMBL/GenBank/DDBJ databases">
        <authorList>
            <person name="Kim S.-J."/>
            <person name="Park S.-J."/>
        </authorList>
    </citation>
    <scope>NUCLEOTIDE SEQUENCE [LARGE SCALE GENOMIC DNA]</scope>
    <source>
        <strain evidence="7 8">SW-151</strain>
    </source>
</reference>
<feature type="transmembrane region" description="Helical" evidence="5">
    <location>
        <begin position="53"/>
        <end position="71"/>
    </location>
</feature>
<proteinExistence type="predicted"/>
<dbReference type="InterPro" id="IPR052165">
    <property type="entry name" value="Membrane_assoc_protease"/>
</dbReference>
<feature type="domain" description="NfeD-like C-terminal" evidence="6">
    <location>
        <begin position="92"/>
        <end position="143"/>
    </location>
</feature>
<evidence type="ECO:0000256" key="1">
    <source>
        <dbReference type="ARBA" id="ARBA00004141"/>
    </source>
</evidence>
<organism evidence="7 8">
    <name type="scientific">Parasphingorhabdus flavimaris</name>
    <dbReference type="NCBI Taxonomy" id="266812"/>
    <lineage>
        <taxon>Bacteria</taxon>
        <taxon>Pseudomonadati</taxon>
        <taxon>Pseudomonadota</taxon>
        <taxon>Alphaproteobacteria</taxon>
        <taxon>Sphingomonadales</taxon>
        <taxon>Sphingomonadaceae</taxon>
        <taxon>Parasphingorhabdus</taxon>
    </lineage>
</organism>
<dbReference type="InterPro" id="IPR002810">
    <property type="entry name" value="NfeD-like_C"/>
</dbReference>
<protein>
    <submittedName>
        <fullName evidence="7">NfeD family protein</fullName>
    </submittedName>
</protein>
<comment type="subcellular location">
    <subcellularLocation>
        <location evidence="1">Membrane</location>
        <topology evidence="1">Multi-pass membrane protein</topology>
    </subcellularLocation>
</comment>
<keyword evidence="3 5" id="KW-1133">Transmembrane helix</keyword>
<evidence type="ECO:0000313" key="8">
    <source>
        <dbReference type="Proteomes" id="UP000652427"/>
    </source>
</evidence>
<keyword evidence="8" id="KW-1185">Reference proteome</keyword>
<dbReference type="EMBL" id="JABWMH010000002">
    <property type="protein sequence ID" value="NVD27384.1"/>
    <property type="molecule type" value="Genomic_DNA"/>
</dbReference>
<keyword evidence="4 5" id="KW-0472">Membrane</keyword>
<evidence type="ECO:0000256" key="5">
    <source>
        <dbReference type="SAM" id="Phobius"/>
    </source>
</evidence>
<dbReference type="PANTHER" id="PTHR33507:SF3">
    <property type="entry name" value="INNER MEMBRANE PROTEIN YBBJ"/>
    <property type="match status" value="1"/>
</dbReference>
<evidence type="ECO:0000256" key="2">
    <source>
        <dbReference type="ARBA" id="ARBA00022692"/>
    </source>
</evidence>
<feature type="transmembrane region" description="Helical" evidence="5">
    <location>
        <begin position="12"/>
        <end position="41"/>
    </location>
</feature>
<evidence type="ECO:0000259" key="6">
    <source>
        <dbReference type="Pfam" id="PF01957"/>
    </source>
</evidence>
<dbReference type="InterPro" id="IPR012340">
    <property type="entry name" value="NA-bd_OB-fold"/>
</dbReference>
<gene>
    <name evidence="7" type="ORF">HUO14_05645</name>
</gene>
<comment type="caution">
    <text evidence="7">The sequence shown here is derived from an EMBL/GenBank/DDBJ whole genome shotgun (WGS) entry which is preliminary data.</text>
</comment>
<dbReference type="Proteomes" id="UP000652427">
    <property type="component" value="Unassembled WGS sequence"/>
</dbReference>
<dbReference type="Gene3D" id="2.40.50.140">
    <property type="entry name" value="Nucleic acid-binding proteins"/>
    <property type="match status" value="1"/>
</dbReference>
<keyword evidence="2 5" id="KW-0812">Transmembrane</keyword>
<dbReference type="PANTHER" id="PTHR33507">
    <property type="entry name" value="INNER MEMBRANE PROTEIN YBBJ"/>
    <property type="match status" value="1"/>
</dbReference>
<sequence>MDDFSINNPEYVWLSIAALLALAELFVPGVFLIWVAAAAAVTGVLSLFIDMTFAGQLTVFGLSTIAAVLGGRRWYLTHNVKSESPLLNNRSAQLVGRTVTVVEAISSTSGRVKVADGEWKAKGPNMEKGTVARVAAVEGGVLRLEALEDTAILESKPIS</sequence>
<evidence type="ECO:0000313" key="7">
    <source>
        <dbReference type="EMBL" id="NVD27384.1"/>
    </source>
</evidence>
<accession>A0ABX2N113</accession>
<dbReference type="RefSeq" id="WP_176278918.1">
    <property type="nucleotide sequence ID" value="NZ_JABWMH010000002.1"/>
</dbReference>
<dbReference type="Pfam" id="PF01957">
    <property type="entry name" value="NfeD"/>
    <property type="match status" value="1"/>
</dbReference>